<organism evidence="1 2">
    <name type="scientific">candidate division MSBL1 archaeon SCGC-AAA259E19</name>
    <dbReference type="NCBI Taxonomy" id="1698264"/>
    <lineage>
        <taxon>Archaea</taxon>
        <taxon>Methanobacteriati</taxon>
        <taxon>Methanobacteriota</taxon>
        <taxon>candidate division MSBL1</taxon>
    </lineage>
</organism>
<proteinExistence type="predicted"/>
<dbReference type="AlphaFoldDB" id="A0A133UJM3"/>
<name>A0A133UJM3_9EURY</name>
<reference evidence="1 2" key="1">
    <citation type="journal article" date="2016" name="Sci. Rep.">
        <title>Metabolic traits of an uncultured archaeal lineage -MSBL1- from brine pools of the Red Sea.</title>
        <authorList>
            <person name="Mwirichia R."/>
            <person name="Alam I."/>
            <person name="Rashid M."/>
            <person name="Vinu M."/>
            <person name="Ba-Alawi W."/>
            <person name="Anthony Kamau A."/>
            <person name="Kamanda Ngugi D."/>
            <person name="Goker M."/>
            <person name="Klenk H.P."/>
            <person name="Bajic V."/>
            <person name="Stingl U."/>
        </authorList>
    </citation>
    <scope>NUCLEOTIDE SEQUENCE [LARGE SCALE GENOMIC DNA]</scope>
    <source>
        <strain evidence="1">SCGC-AAA259E19</strain>
    </source>
</reference>
<evidence type="ECO:0000313" key="1">
    <source>
        <dbReference type="EMBL" id="KXA94385.1"/>
    </source>
</evidence>
<comment type="caution">
    <text evidence="1">The sequence shown here is derived from an EMBL/GenBank/DDBJ whole genome shotgun (WGS) entry which is preliminary data.</text>
</comment>
<accession>A0A133UJM3</accession>
<sequence>MSLEEFFVEEVGLSQRCWRDNEQDLRDTLERALRRYQDGPSYFGPPSEDGFLELIHSGPDYLGFLPMNL</sequence>
<gene>
    <name evidence="1" type="ORF">AKJ65_04555</name>
</gene>
<dbReference type="EMBL" id="LHXO01000061">
    <property type="protein sequence ID" value="KXA94385.1"/>
    <property type="molecule type" value="Genomic_DNA"/>
</dbReference>
<keyword evidence="2" id="KW-1185">Reference proteome</keyword>
<protein>
    <submittedName>
        <fullName evidence="1">Uncharacterized protein</fullName>
    </submittedName>
</protein>
<evidence type="ECO:0000313" key="2">
    <source>
        <dbReference type="Proteomes" id="UP000070284"/>
    </source>
</evidence>
<dbReference type="Proteomes" id="UP000070284">
    <property type="component" value="Unassembled WGS sequence"/>
</dbReference>